<dbReference type="CDD" id="cd03035">
    <property type="entry name" value="ArsC_Yffb"/>
    <property type="match status" value="1"/>
</dbReference>
<comment type="similarity">
    <text evidence="1 2">Belongs to the ArsC family.</text>
</comment>
<evidence type="ECO:0000256" key="1">
    <source>
        <dbReference type="ARBA" id="ARBA00007198"/>
    </source>
</evidence>
<evidence type="ECO:0000313" key="3">
    <source>
        <dbReference type="EMBL" id="MBB6578665.1"/>
    </source>
</evidence>
<dbReference type="EMBL" id="JACHKZ010000017">
    <property type="protein sequence ID" value="MBB6578665.1"/>
    <property type="molecule type" value="Genomic_DNA"/>
</dbReference>
<dbReference type="PROSITE" id="PS51353">
    <property type="entry name" value="ARSC"/>
    <property type="match status" value="1"/>
</dbReference>
<dbReference type="InterPro" id="IPR006504">
    <property type="entry name" value="Tscrpt_reg_Spx/MgsR"/>
</dbReference>
<gene>
    <name evidence="3" type="ORF">HNP33_002751</name>
</gene>
<name>A0ABR6RHM2_9BURK</name>
<reference evidence="3 4" key="1">
    <citation type="submission" date="2020-08" db="EMBL/GenBank/DDBJ databases">
        <title>Functional genomics of gut bacteria from endangered species of beetles.</title>
        <authorList>
            <person name="Carlos-Shanley C."/>
        </authorList>
    </citation>
    <scope>NUCLEOTIDE SEQUENCE [LARGE SCALE GENOMIC DNA]</scope>
    <source>
        <strain evidence="3 4">S00124</strain>
    </source>
</reference>
<dbReference type="Gene3D" id="3.40.30.10">
    <property type="entry name" value="Glutaredoxin"/>
    <property type="match status" value="1"/>
</dbReference>
<dbReference type="NCBIfam" id="NF008107">
    <property type="entry name" value="PRK10853.1"/>
    <property type="match status" value="1"/>
</dbReference>
<dbReference type="SUPFAM" id="SSF52833">
    <property type="entry name" value="Thioredoxin-like"/>
    <property type="match status" value="1"/>
</dbReference>
<sequence length="120" mass="13232">MSNHTITVYGIPNCSTVKKARTWLDEQGIAYQFHDFKKAGAPDSHLPTWIAQATWEKLVNRQGTTWRKLDAAVQQGVTDAASATQLMQSNPSVIKRPVVEWADGSVTVGFDEAAWSKKAS</sequence>
<organism evidence="3 4">
    <name type="scientific">Comamonas odontotermitis</name>
    <dbReference type="NCBI Taxonomy" id="379895"/>
    <lineage>
        <taxon>Bacteria</taxon>
        <taxon>Pseudomonadati</taxon>
        <taxon>Pseudomonadota</taxon>
        <taxon>Betaproteobacteria</taxon>
        <taxon>Burkholderiales</taxon>
        <taxon>Comamonadaceae</taxon>
        <taxon>Comamonas</taxon>
    </lineage>
</organism>
<dbReference type="InterPro" id="IPR036249">
    <property type="entry name" value="Thioredoxin-like_sf"/>
</dbReference>
<dbReference type="Pfam" id="PF03960">
    <property type="entry name" value="ArsC"/>
    <property type="match status" value="1"/>
</dbReference>
<evidence type="ECO:0000313" key="4">
    <source>
        <dbReference type="Proteomes" id="UP000562492"/>
    </source>
</evidence>
<evidence type="ECO:0000256" key="2">
    <source>
        <dbReference type="PROSITE-ProRule" id="PRU01282"/>
    </source>
</evidence>
<dbReference type="InterPro" id="IPR006660">
    <property type="entry name" value="Arsenate_reductase-like"/>
</dbReference>
<proteinExistence type="inferred from homology"/>
<protein>
    <submittedName>
        <fullName evidence="3">Spx/MgsR family transcriptional regulator</fullName>
    </submittedName>
</protein>
<dbReference type="Proteomes" id="UP000562492">
    <property type="component" value="Unassembled WGS sequence"/>
</dbReference>
<dbReference type="PANTHER" id="PTHR30041:SF8">
    <property type="entry name" value="PROTEIN YFFB"/>
    <property type="match status" value="1"/>
</dbReference>
<comment type="caution">
    <text evidence="3">The sequence shown here is derived from an EMBL/GenBank/DDBJ whole genome shotgun (WGS) entry which is preliminary data.</text>
</comment>
<accession>A0ABR6RHM2</accession>
<dbReference type="PANTHER" id="PTHR30041">
    <property type="entry name" value="ARSENATE REDUCTASE"/>
    <property type="match status" value="1"/>
</dbReference>
<dbReference type="RefSeq" id="WP_184709360.1">
    <property type="nucleotide sequence ID" value="NZ_JACHKZ010000017.1"/>
</dbReference>
<dbReference type="NCBIfam" id="TIGR01617">
    <property type="entry name" value="arsC_related"/>
    <property type="match status" value="1"/>
</dbReference>
<keyword evidence="4" id="KW-1185">Reference proteome</keyword>